<dbReference type="InterPro" id="IPR051012">
    <property type="entry name" value="CellSynth/LPSAsmb/PSIAsmb"/>
</dbReference>
<sequence>MKKYQPSSRRHINTKRLLILLVTIALFGGAAYGANYLQVHRNAAKMLDQARDARQDGNNADAFLLYQNYLNFQPRDMNATGEYAAILEEDPNPKAKRALIDCYERMMLAAPQRAEERKKLAKMYMTYQVFTSAKHHLTYLLDPVTGTPGDPELTEQLAACEFRLGDTAAGMTHLRKLIDGKKASAEVYQRMAEYLRKEDQPTATEEADRLIEQMAKDLPDDTVARVAHVNFLYSKGQTAAAREEILKAAKEVKDAAKNIDFTLLMADLFVRDKQLASAREVLAKAVAVNPNDTRLRTAYYLALEGLHDKAKAQEELRKAAEVATNNDPMTIDLLDLMIDNREVTLARQEIDRRYKGKETFRPVYDYLTGRLFLFDGNWPDAIPALTQCLEFFERFPRHYAKAQVCLGQCYSLANNPERSLEAYSRAALANPLRTDAQIGKAETLLRLNRIADAEKILTDYADTMPPARFMLVSAKLREQLGKPVAKRNWAAFETSVGKPPRTVGVEVLRAQALAAQGRADEGEKLLRDLVSRVTEATTAHVTLAEFAARRSPKEAATVLDDAEKLIGDKAALRIARANLLARTTRDAKAIRALADNADKLPADEQNELNLAVANVLAGLDQPTDAIDLLKKVATAKPYDLVPRMALTQIDLQAKRFPEAEAVIAEIKKLDGETGPVFLFAQALKELAQSSKVDRPQAERLRGQLQAILKKREAWTRPQVVLGDIAMLTNDPDAALAAYRTAYDFGERDEAVLRKFVNLLLARGRQENARRVLDERNQLAVLPKDLGQTLSLLNAAGGHGGEQSREIVQKTADSTDPREQLFRGNWFLLNGNKAEAVKAFAKASEHGPHMPEVWLALVQAQIFTGDRDAAIATTTKVAPALTAVRDKLPNKATIPQTVGKCQELLGDLGGAEQTYLGGLRELPNDPRLTSALADLYRRAGRNPDADAKCAAILTSDAPEDLKRWARRSLAAGKMVGSDAHTRIDAAVALLDENLKTAELPDDLRAKAFVLARDPFRRMDAYQLLDRSALNDPLPPDDLAQRAMLYAQEGRLQLAEADLREATKSPNARAVHLVLLHQVQVKANHLDAARPTLERIKTTLPNSWDATAEEARELAKAGDKARAAKLVLAFPAAAKPEVQLQSVGPLLLELGCTVEAEATFRQVAEKSQLPQRHAALVLFYVDTQQTLKAMQTAWKLDAKDCPPPLTKVQLLRNAIAAKPRAAIPPAEQPEWDRIVGESLAWIDEQRKANPKDTTAVASAAAILDAQGKYDEAIAAYEQVLAVDAKQPVALNNLASLLVLRNPDAAGRALELVNTALATIGPRNFLLDTRAMVQTAAGKTAEALVDLGAARLLEPKAVYDFHSALATEKTTESENKRTWLNAARDKGLKKTMLHPLEWPNYERLYGPE</sequence>
<keyword evidence="5" id="KW-1185">Reference proteome</keyword>
<dbReference type="GO" id="GO:0016740">
    <property type="term" value="F:transferase activity"/>
    <property type="evidence" value="ECO:0007669"/>
    <property type="project" value="UniProtKB-KW"/>
</dbReference>
<dbReference type="InterPro" id="IPR019734">
    <property type="entry name" value="TPR_rpt"/>
</dbReference>
<dbReference type="PANTHER" id="PTHR45586:SF1">
    <property type="entry name" value="LIPOPOLYSACCHARIDE ASSEMBLY PROTEIN B"/>
    <property type="match status" value="1"/>
</dbReference>
<dbReference type="Pfam" id="PF13176">
    <property type="entry name" value="TPR_7"/>
    <property type="match status" value="1"/>
</dbReference>
<dbReference type="InterPro" id="IPR011990">
    <property type="entry name" value="TPR-like_helical_dom_sf"/>
</dbReference>
<keyword evidence="4" id="KW-0808">Transferase</keyword>
<dbReference type="PANTHER" id="PTHR45586">
    <property type="entry name" value="TPR REPEAT-CONTAINING PROTEIN PA4667"/>
    <property type="match status" value="1"/>
</dbReference>
<name>A0A5C1AF86_9BACT</name>
<evidence type="ECO:0000256" key="2">
    <source>
        <dbReference type="ARBA" id="ARBA00022803"/>
    </source>
</evidence>
<protein>
    <submittedName>
        <fullName evidence="4">GT2 family glycosyltransferase</fullName>
    </submittedName>
</protein>
<keyword evidence="1" id="KW-0677">Repeat</keyword>
<evidence type="ECO:0000256" key="1">
    <source>
        <dbReference type="ARBA" id="ARBA00022737"/>
    </source>
</evidence>
<keyword evidence="2 3" id="KW-0802">TPR repeat</keyword>
<dbReference type="KEGG" id="lrs:PX52LOC_04208"/>
<dbReference type="SMART" id="SM00028">
    <property type="entry name" value="TPR"/>
    <property type="match status" value="8"/>
</dbReference>
<dbReference type="Gene3D" id="1.25.40.10">
    <property type="entry name" value="Tetratricopeptide repeat domain"/>
    <property type="match status" value="6"/>
</dbReference>
<accession>A0A5C1AF86</accession>
<reference evidence="5" key="1">
    <citation type="submission" date="2019-08" db="EMBL/GenBank/DDBJ databases">
        <title>Limnoglobus roseus gen. nov., sp. nov., a novel freshwater planctomycete with a giant genome from the family Gemmataceae.</title>
        <authorList>
            <person name="Kulichevskaya I.S."/>
            <person name="Naumoff D.G."/>
            <person name="Miroshnikov K."/>
            <person name="Ivanova A."/>
            <person name="Philippov D.A."/>
            <person name="Hakobyan A."/>
            <person name="Rijpstra I.C."/>
            <person name="Sinninghe Damste J.S."/>
            <person name="Liesack W."/>
            <person name="Dedysh S.N."/>
        </authorList>
    </citation>
    <scope>NUCLEOTIDE SEQUENCE [LARGE SCALE GENOMIC DNA]</scope>
    <source>
        <strain evidence="5">PX52</strain>
    </source>
</reference>
<dbReference type="PROSITE" id="PS50005">
    <property type="entry name" value="TPR"/>
    <property type="match status" value="1"/>
</dbReference>
<gene>
    <name evidence="4" type="ORF">PX52LOC_04208</name>
</gene>
<dbReference type="OrthoDB" id="259472at2"/>
<evidence type="ECO:0000313" key="4">
    <source>
        <dbReference type="EMBL" id="QEL17225.1"/>
    </source>
</evidence>
<evidence type="ECO:0000313" key="5">
    <source>
        <dbReference type="Proteomes" id="UP000324974"/>
    </source>
</evidence>
<organism evidence="4 5">
    <name type="scientific">Limnoglobus roseus</name>
    <dbReference type="NCBI Taxonomy" id="2598579"/>
    <lineage>
        <taxon>Bacteria</taxon>
        <taxon>Pseudomonadati</taxon>
        <taxon>Planctomycetota</taxon>
        <taxon>Planctomycetia</taxon>
        <taxon>Gemmatales</taxon>
        <taxon>Gemmataceae</taxon>
        <taxon>Limnoglobus</taxon>
    </lineage>
</organism>
<feature type="repeat" description="TPR" evidence="3">
    <location>
        <begin position="1251"/>
        <end position="1284"/>
    </location>
</feature>
<dbReference type="Proteomes" id="UP000324974">
    <property type="component" value="Chromosome"/>
</dbReference>
<dbReference type="SUPFAM" id="SSF48452">
    <property type="entry name" value="TPR-like"/>
    <property type="match status" value="5"/>
</dbReference>
<proteinExistence type="predicted"/>
<evidence type="ECO:0000256" key="3">
    <source>
        <dbReference type="PROSITE-ProRule" id="PRU00339"/>
    </source>
</evidence>
<dbReference type="RefSeq" id="WP_149111865.1">
    <property type="nucleotide sequence ID" value="NZ_CP042425.1"/>
</dbReference>
<dbReference type="EMBL" id="CP042425">
    <property type="protein sequence ID" value="QEL17225.1"/>
    <property type="molecule type" value="Genomic_DNA"/>
</dbReference>